<dbReference type="Proteomes" id="UP000051223">
    <property type="component" value="Unassembled WGS sequence"/>
</dbReference>
<evidence type="ECO:0000313" key="2">
    <source>
        <dbReference type="EMBL" id="KRM40123.1"/>
    </source>
</evidence>
<evidence type="ECO:0000256" key="1">
    <source>
        <dbReference type="SAM" id="Phobius"/>
    </source>
</evidence>
<reference evidence="2 3" key="1">
    <citation type="journal article" date="2015" name="Genome Announc.">
        <title>Expanding the biotechnology potential of lactobacilli through comparative genomics of 213 strains and associated genera.</title>
        <authorList>
            <person name="Sun Z."/>
            <person name="Harris H.M."/>
            <person name="McCann A."/>
            <person name="Guo C."/>
            <person name="Argimon S."/>
            <person name="Zhang W."/>
            <person name="Yang X."/>
            <person name="Jeffery I.B."/>
            <person name="Cooney J.C."/>
            <person name="Kagawa T.F."/>
            <person name="Liu W."/>
            <person name="Song Y."/>
            <person name="Salvetti E."/>
            <person name="Wrobel A."/>
            <person name="Rasinkangas P."/>
            <person name="Parkhill J."/>
            <person name="Rea M.C."/>
            <person name="O'Sullivan O."/>
            <person name="Ritari J."/>
            <person name="Douillard F.P."/>
            <person name="Paul Ross R."/>
            <person name="Yang R."/>
            <person name="Briner A.E."/>
            <person name="Felis G.E."/>
            <person name="de Vos W.M."/>
            <person name="Barrangou R."/>
            <person name="Klaenhammer T.R."/>
            <person name="Caufield P.W."/>
            <person name="Cui Y."/>
            <person name="Zhang H."/>
            <person name="O'Toole P.W."/>
        </authorList>
    </citation>
    <scope>NUCLEOTIDE SEQUENCE [LARGE SCALE GENOMIC DNA]</scope>
    <source>
        <strain evidence="2 3">DSM 5661</strain>
    </source>
</reference>
<dbReference type="eggNOG" id="ENOG5030AEY">
    <property type="taxonomic scope" value="Bacteria"/>
</dbReference>
<keyword evidence="1" id="KW-0472">Membrane</keyword>
<dbReference type="Pfam" id="PF13061">
    <property type="entry name" value="DUF3923"/>
    <property type="match status" value="1"/>
</dbReference>
<keyword evidence="3" id="KW-1185">Reference proteome</keyword>
<feature type="transmembrane region" description="Helical" evidence="1">
    <location>
        <begin position="43"/>
        <end position="64"/>
    </location>
</feature>
<dbReference type="InterPro" id="IPR025037">
    <property type="entry name" value="DUF3923"/>
</dbReference>
<dbReference type="STRING" id="1423754.FC39_GL000858"/>
<dbReference type="PATRIC" id="fig|1423754.3.peg.880"/>
<sequence length="67" mass="7712">MKAWKISGSIVLLIWMIVAAVIWFRNVDGAGVIQTFQIKELTLLIWCICAIPVIIGYIIWLIVLKRR</sequence>
<proteinExistence type="predicted"/>
<evidence type="ECO:0000313" key="3">
    <source>
        <dbReference type="Proteomes" id="UP000051223"/>
    </source>
</evidence>
<comment type="caution">
    <text evidence="2">The sequence shown here is derived from an EMBL/GenBank/DDBJ whole genome shotgun (WGS) entry which is preliminary data.</text>
</comment>
<dbReference type="EMBL" id="AZGI01000028">
    <property type="protein sequence ID" value="KRM40123.1"/>
    <property type="molecule type" value="Genomic_DNA"/>
</dbReference>
<name>A0A0R1YJJ5_9LACO</name>
<keyword evidence="1" id="KW-1133">Transmembrane helix</keyword>
<keyword evidence="1" id="KW-0812">Transmembrane</keyword>
<gene>
    <name evidence="2" type="ORF">FC39_GL000858</name>
</gene>
<dbReference type="AlphaFoldDB" id="A0A0R1YJJ5"/>
<accession>A0A0R1YJJ5</accession>
<dbReference type="RefSeq" id="WP_025080888.1">
    <property type="nucleotide sequence ID" value="NZ_AZGI01000028.1"/>
</dbReference>
<protein>
    <submittedName>
        <fullName evidence="2">Uncharacterized protein</fullName>
    </submittedName>
</protein>
<dbReference type="OrthoDB" id="2413843at2"/>
<organism evidence="2 3">
    <name type="scientific">Lactobacillus hamsteri DSM 5661 = JCM 6256</name>
    <dbReference type="NCBI Taxonomy" id="1423754"/>
    <lineage>
        <taxon>Bacteria</taxon>
        <taxon>Bacillati</taxon>
        <taxon>Bacillota</taxon>
        <taxon>Bacilli</taxon>
        <taxon>Lactobacillales</taxon>
        <taxon>Lactobacillaceae</taxon>
        <taxon>Lactobacillus</taxon>
    </lineage>
</organism>
<feature type="transmembrane region" description="Helical" evidence="1">
    <location>
        <begin position="7"/>
        <end position="23"/>
    </location>
</feature>